<keyword evidence="2" id="KW-0805">Transcription regulation</keyword>
<evidence type="ECO:0000259" key="5">
    <source>
        <dbReference type="Pfam" id="PF08281"/>
    </source>
</evidence>
<sequence length="222" mass="23980">MKKLPASGAFWPRAGRFTRVREADARITWSSADRSPLQRAVFVPKDVFGFSHAEIAEAVERSEAAVRQAAHRAREHVRARRPRFTADRSRQREVTERFFAASTGGDVNALLESLSPDVTLWTDGGGKVRQALRPVVGAATVTAWFAAIGTVAHQGIEPAGITAELVEVNGGPGIVLRGPDRVLATVTFDFDADHRITALHTVATPDKLRAVADGTARPVGTR</sequence>
<evidence type="ECO:0000256" key="2">
    <source>
        <dbReference type="ARBA" id="ARBA00023015"/>
    </source>
</evidence>
<evidence type="ECO:0000256" key="3">
    <source>
        <dbReference type="ARBA" id="ARBA00023082"/>
    </source>
</evidence>
<dbReference type="InterPro" id="IPR032710">
    <property type="entry name" value="NTF2-like_dom_sf"/>
</dbReference>
<dbReference type="SUPFAM" id="SSF88659">
    <property type="entry name" value="Sigma3 and sigma4 domains of RNA polymerase sigma factors"/>
    <property type="match status" value="1"/>
</dbReference>
<dbReference type="SUPFAM" id="SSF54427">
    <property type="entry name" value="NTF2-like"/>
    <property type="match status" value="1"/>
</dbReference>
<gene>
    <name evidence="6" type="ORF">GCM10018772_20300</name>
</gene>
<dbReference type="AlphaFoldDB" id="A0A919AA22"/>
<keyword evidence="3" id="KW-0731">Sigma factor</keyword>
<dbReference type="GO" id="GO:0016987">
    <property type="term" value="F:sigma factor activity"/>
    <property type="evidence" value="ECO:0007669"/>
    <property type="project" value="UniProtKB-KW"/>
</dbReference>
<reference evidence="6" key="2">
    <citation type="submission" date="2020-09" db="EMBL/GenBank/DDBJ databases">
        <authorList>
            <person name="Sun Q."/>
            <person name="Ohkuma M."/>
        </authorList>
    </citation>
    <scope>NUCLEOTIDE SEQUENCE</scope>
    <source>
        <strain evidence="6">JCM 4477</strain>
    </source>
</reference>
<feature type="domain" description="RNA polymerase sigma factor 70 region 4 type 2" evidence="5">
    <location>
        <begin position="35"/>
        <end position="76"/>
    </location>
</feature>
<evidence type="ECO:0000313" key="6">
    <source>
        <dbReference type="EMBL" id="GHE96187.1"/>
    </source>
</evidence>
<accession>A0A919AA22</accession>
<dbReference type="InterPro" id="IPR013249">
    <property type="entry name" value="RNA_pol_sigma70_r4_t2"/>
</dbReference>
<comment type="caution">
    <text evidence="6">The sequence shown here is derived from an EMBL/GenBank/DDBJ whole genome shotgun (WGS) entry which is preliminary data.</text>
</comment>
<organism evidence="6 7">
    <name type="scientific">Streptomyces fumanus</name>
    <dbReference type="NCBI Taxonomy" id="67302"/>
    <lineage>
        <taxon>Bacteria</taxon>
        <taxon>Bacillati</taxon>
        <taxon>Actinomycetota</taxon>
        <taxon>Actinomycetes</taxon>
        <taxon>Kitasatosporales</taxon>
        <taxon>Streptomycetaceae</taxon>
        <taxon>Streptomyces</taxon>
    </lineage>
</organism>
<keyword evidence="4" id="KW-0804">Transcription</keyword>
<dbReference type="Gene3D" id="3.10.450.50">
    <property type="match status" value="1"/>
</dbReference>
<dbReference type="InterPro" id="IPR052704">
    <property type="entry name" value="ECF_Sigma-70_Domain"/>
</dbReference>
<dbReference type="Proteomes" id="UP000630718">
    <property type="component" value="Unassembled WGS sequence"/>
</dbReference>
<evidence type="ECO:0000256" key="1">
    <source>
        <dbReference type="ARBA" id="ARBA00010641"/>
    </source>
</evidence>
<proteinExistence type="inferred from homology"/>
<dbReference type="Pfam" id="PF08281">
    <property type="entry name" value="Sigma70_r4_2"/>
    <property type="match status" value="1"/>
</dbReference>
<dbReference type="InterPro" id="IPR036388">
    <property type="entry name" value="WH-like_DNA-bd_sf"/>
</dbReference>
<comment type="similarity">
    <text evidence="1">Belongs to the sigma-70 factor family. ECF subfamily.</text>
</comment>
<name>A0A919AA22_9ACTN</name>
<protein>
    <recommendedName>
        <fullName evidence="5">RNA polymerase sigma factor 70 region 4 type 2 domain-containing protein</fullName>
    </recommendedName>
</protein>
<dbReference type="GO" id="GO:0003677">
    <property type="term" value="F:DNA binding"/>
    <property type="evidence" value="ECO:0007669"/>
    <property type="project" value="InterPro"/>
</dbReference>
<keyword evidence="7" id="KW-1185">Reference proteome</keyword>
<dbReference type="Gene3D" id="1.10.10.10">
    <property type="entry name" value="Winged helix-like DNA-binding domain superfamily/Winged helix DNA-binding domain"/>
    <property type="match status" value="1"/>
</dbReference>
<dbReference type="PANTHER" id="PTHR30173">
    <property type="entry name" value="SIGMA 19 FACTOR"/>
    <property type="match status" value="1"/>
</dbReference>
<evidence type="ECO:0000256" key="4">
    <source>
        <dbReference type="ARBA" id="ARBA00023163"/>
    </source>
</evidence>
<dbReference type="InterPro" id="IPR013324">
    <property type="entry name" value="RNA_pol_sigma_r3/r4-like"/>
</dbReference>
<dbReference type="PANTHER" id="PTHR30173:SF36">
    <property type="entry name" value="ECF RNA POLYMERASE SIGMA FACTOR SIGJ"/>
    <property type="match status" value="1"/>
</dbReference>
<dbReference type="EMBL" id="BNBI01000004">
    <property type="protein sequence ID" value="GHE96187.1"/>
    <property type="molecule type" value="Genomic_DNA"/>
</dbReference>
<evidence type="ECO:0000313" key="7">
    <source>
        <dbReference type="Proteomes" id="UP000630718"/>
    </source>
</evidence>
<dbReference type="GO" id="GO:0006352">
    <property type="term" value="P:DNA-templated transcription initiation"/>
    <property type="evidence" value="ECO:0007669"/>
    <property type="project" value="InterPro"/>
</dbReference>
<reference evidence="6" key="1">
    <citation type="journal article" date="2014" name="Int. J. Syst. Evol. Microbiol.">
        <title>Complete genome sequence of Corynebacterium casei LMG S-19264T (=DSM 44701T), isolated from a smear-ripened cheese.</title>
        <authorList>
            <consortium name="US DOE Joint Genome Institute (JGI-PGF)"/>
            <person name="Walter F."/>
            <person name="Albersmeier A."/>
            <person name="Kalinowski J."/>
            <person name="Ruckert C."/>
        </authorList>
    </citation>
    <scope>NUCLEOTIDE SEQUENCE</scope>
    <source>
        <strain evidence="6">JCM 4477</strain>
    </source>
</reference>